<feature type="transmembrane region" description="Helical" evidence="1">
    <location>
        <begin position="55"/>
        <end position="73"/>
    </location>
</feature>
<keyword evidence="1" id="KW-1133">Transmembrane helix</keyword>
<keyword evidence="1" id="KW-0812">Transmembrane</keyword>
<dbReference type="Proteomes" id="UP000076552">
    <property type="component" value="Unassembled WGS sequence"/>
</dbReference>
<accession>A0A166VHY5</accession>
<evidence type="ECO:0000256" key="1">
    <source>
        <dbReference type="SAM" id="Phobius"/>
    </source>
</evidence>
<protein>
    <submittedName>
        <fullName evidence="2">Major facilitator superfamily transporter</fullName>
    </submittedName>
</protein>
<dbReference type="AlphaFoldDB" id="A0A166VHY5"/>
<name>A0A166VHY5_9PEZI</name>
<dbReference type="EMBL" id="LFIV01000031">
    <property type="protein sequence ID" value="KZL74588.1"/>
    <property type="molecule type" value="Genomic_DNA"/>
</dbReference>
<keyword evidence="1" id="KW-0472">Membrane</keyword>
<keyword evidence="3" id="KW-1185">Reference proteome</keyword>
<comment type="caution">
    <text evidence="2">The sequence shown here is derived from an EMBL/GenBank/DDBJ whole genome shotgun (WGS) entry which is preliminary data.</text>
</comment>
<proteinExistence type="predicted"/>
<sequence>MFPHSGPINTVDCWRLNHPSPTSESWSHHSKVDILLNATTAVHVRKSHNADGIDAILCAVILLCAGSAGLWIIPATRQVEDIVCRQHYGVLEPNDGDTPINEDRCKENAIQSKVAMVFAIYSALQATLAAASAVPWELEVHGRPSVIYDRKPQLPYDRRVDDEEDRAVAGDVALAIWLCNHGFYYPPHPGDAAGGGVDKYLCG</sequence>
<gene>
    <name evidence="2" type="ORF">CT0861_00035</name>
</gene>
<reference evidence="2 3" key="1">
    <citation type="submission" date="2015-06" db="EMBL/GenBank/DDBJ databases">
        <title>Survival trade-offs in plant roots during colonization by closely related pathogenic and mutualistic fungi.</title>
        <authorList>
            <person name="Hacquard S."/>
            <person name="Kracher B."/>
            <person name="Hiruma K."/>
            <person name="Weinman A."/>
            <person name="Muench P."/>
            <person name="Garrido Oter R."/>
            <person name="Ver Loren van Themaat E."/>
            <person name="Dallerey J.-F."/>
            <person name="Damm U."/>
            <person name="Henrissat B."/>
            <person name="Lespinet O."/>
            <person name="Thon M."/>
            <person name="Kemen E."/>
            <person name="McHardy A.C."/>
            <person name="Schulze-Lefert P."/>
            <person name="O'Connell R.J."/>
        </authorList>
    </citation>
    <scope>NUCLEOTIDE SEQUENCE [LARGE SCALE GENOMIC DNA]</scope>
    <source>
        <strain evidence="2 3">0861</strain>
    </source>
</reference>
<evidence type="ECO:0000313" key="2">
    <source>
        <dbReference type="EMBL" id="KZL74588.1"/>
    </source>
</evidence>
<organism evidence="2 3">
    <name type="scientific">Colletotrichum tofieldiae</name>
    <dbReference type="NCBI Taxonomy" id="708197"/>
    <lineage>
        <taxon>Eukaryota</taxon>
        <taxon>Fungi</taxon>
        <taxon>Dikarya</taxon>
        <taxon>Ascomycota</taxon>
        <taxon>Pezizomycotina</taxon>
        <taxon>Sordariomycetes</taxon>
        <taxon>Hypocreomycetidae</taxon>
        <taxon>Glomerellales</taxon>
        <taxon>Glomerellaceae</taxon>
        <taxon>Colletotrichum</taxon>
        <taxon>Colletotrichum spaethianum species complex</taxon>
    </lineage>
</organism>
<evidence type="ECO:0000313" key="3">
    <source>
        <dbReference type="Proteomes" id="UP000076552"/>
    </source>
</evidence>